<dbReference type="Gene3D" id="3.40.50.1820">
    <property type="entry name" value="alpha/beta hydrolase"/>
    <property type="match status" value="1"/>
</dbReference>
<sequence>MLLLAVSGLVPPLRSLPLLSRHAYSSSSGAAFPESTSEDGTVHVLHGLVSPGSLAALREAAREAMFESEGDTVDGSATYLAPLIESGRVVGRGPLTRLAQPVLEERVLPYVRERTGCGGAVVCDALVRRYLPGERLGLSAHFDVSAFATAVLPLSPPGERYSLVVWFSESEDARAAAACPWVERAAAAGSAPAQFVLGGFRYRGEFGARRDAAAAARSFERAAAQGHPHAQLWAATLRANGEGVSGGADYGAAHTFWEAAAAQGLAGAQYSLGSAYKHGHGVAACEATAARHYAAAAAQGHGCEMVRSAPEQAVARLACDVLSRGGHIGPLRCGVRPDGVRGTPLLGVPEECTLWASAAGGSSAGGEDGGGGGGEGACIPLLRDRTEEELATLSSPALASAARSQRAWAEATAERVARRAGASVEEADWAERVVRTRAIRDSAPDGSAALRLVPLLDLANHRGGAGGGADPIVRTGDGVVALCATEDLVAGDEARSEEEHAREVASGRARFGLGGERGGGGSGDGGEEDGGRYSGGFRTHDAGVGNAGPEEASLRGGHLVHATEAPLLSAEQCASLVEEAAAAMAAGSSSSFTYTRNERLGEVHVHDLPQAREWLRAELRRSLFPLLAERFGADAAAGGGGFRAEELAVYDALVIRYDAAKGGTRQPMHRDAALLSVNIALSSPDEYEGGGTLFQTVGGGPVRLGRGHAMVHASGVRHAGAPITAGERWVLVVFALAEGVPQHARRCAERGAEARRAGRLAEARAAFDAAVVACPTDHEARHGLAIVQLMQGEDAEARRSLATAASLYPACPKPRNGLGVTPSQRRGAFLGERGVPTGVAVRGIGSMLLEAGRTRAALRHFEAALERSAEPDDDDGWDASVNAALCTLTLARRGGAEAARWRQRLPKARLRLWRALASTPSDRRLHSLLREVDGLAPLDSEEGWAAVRAVMRDAAAAHRRRAGAALARSWTPPLLRPATCGGTLVIAFAGADANLGGGIQGGVPSHEFVASCRRAGVQHAIFVRDAMRAWYVRGLGGRGGSTFDGALELLRAEVAAVRPARLVTMGSSMGGYAAARAGIALGADAAVAFSPQVLVSPAARRDMSLPAAPFDSLLEGLELACDAEGLHAASLVEAVREAPAGVRTLLEVHVGEDAPGDVAEAELLLEAVRERAGGSGEEDIRCEMTRHAGRDHNLVTDMRDTGELHELLCRVLAPPSTAASEGDSGEGIPHEFVGFAECSDF</sequence>
<dbReference type="InterPro" id="IPR006620">
    <property type="entry name" value="Pro_4_hyd_alph"/>
</dbReference>
<dbReference type="HOGENOM" id="CLU_266732_0_0_1"/>
<protein>
    <recommendedName>
        <fullName evidence="10">Fe2OG dioxygenase domain-containing protein</fullName>
    </recommendedName>
</protein>
<dbReference type="PaxDb" id="2903-EOD35621"/>
<dbReference type="SUPFAM" id="SSF53474">
    <property type="entry name" value="alpha/beta-Hydrolases"/>
    <property type="match status" value="1"/>
</dbReference>
<keyword evidence="4" id="KW-0223">Dioxygenase</keyword>
<dbReference type="GO" id="GO:0005506">
    <property type="term" value="F:iron ion binding"/>
    <property type="evidence" value="ECO:0007669"/>
    <property type="project" value="InterPro"/>
</dbReference>
<dbReference type="Proteomes" id="UP000013827">
    <property type="component" value="Unassembled WGS sequence"/>
</dbReference>
<evidence type="ECO:0000256" key="7">
    <source>
        <dbReference type="ARBA" id="ARBA00023180"/>
    </source>
</evidence>
<dbReference type="InterPro" id="IPR019734">
    <property type="entry name" value="TPR_rpt"/>
</dbReference>
<dbReference type="RefSeq" id="XP_005788050.1">
    <property type="nucleotide sequence ID" value="XM_005787993.1"/>
</dbReference>
<evidence type="ECO:0000313" key="11">
    <source>
        <dbReference type="EnsemblProtists" id="EOD35621"/>
    </source>
</evidence>
<keyword evidence="12" id="KW-1185">Reference proteome</keyword>
<keyword evidence="2" id="KW-0479">Metal-binding</keyword>
<evidence type="ECO:0000256" key="1">
    <source>
        <dbReference type="ARBA" id="ARBA00001961"/>
    </source>
</evidence>
<comment type="cofactor">
    <cofactor evidence="1">
        <name>L-ascorbate</name>
        <dbReference type="ChEBI" id="CHEBI:38290"/>
    </cofactor>
</comment>
<dbReference type="GO" id="GO:0031418">
    <property type="term" value="F:L-ascorbic acid binding"/>
    <property type="evidence" value="ECO:0007669"/>
    <property type="project" value="InterPro"/>
</dbReference>
<dbReference type="Gene3D" id="3.90.1410.10">
    <property type="entry name" value="set domain protein methyltransferase, domain 1"/>
    <property type="match status" value="1"/>
</dbReference>
<feature type="compositionally biased region" description="Gly residues" evidence="9">
    <location>
        <begin position="512"/>
        <end position="524"/>
    </location>
</feature>
<dbReference type="SMART" id="SM00671">
    <property type="entry name" value="SEL1"/>
    <property type="match status" value="3"/>
</dbReference>
<keyword evidence="3" id="KW-0256">Endoplasmic reticulum</keyword>
<dbReference type="GO" id="GO:0016705">
    <property type="term" value="F:oxidoreductase activity, acting on paired donors, with incorporation or reduction of molecular oxygen"/>
    <property type="evidence" value="ECO:0007669"/>
    <property type="project" value="InterPro"/>
</dbReference>
<dbReference type="Gene3D" id="2.60.120.620">
    <property type="entry name" value="q2cbj1_9rhob like domain"/>
    <property type="match status" value="1"/>
</dbReference>
<reference evidence="11" key="2">
    <citation type="submission" date="2024-10" db="UniProtKB">
        <authorList>
            <consortium name="EnsemblProtists"/>
        </authorList>
    </citation>
    <scope>IDENTIFICATION</scope>
</reference>
<name>A0A0D3KIN6_EMIH1</name>
<comment type="similarity">
    <text evidence="8">Belongs to the sel-1 family.</text>
</comment>
<evidence type="ECO:0000256" key="3">
    <source>
        <dbReference type="ARBA" id="ARBA00022824"/>
    </source>
</evidence>
<feature type="region of interest" description="Disordered" evidence="9">
    <location>
        <begin position="493"/>
        <end position="534"/>
    </location>
</feature>
<dbReference type="eggNOG" id="ENOG502SAMK">
    <property type="taxonomic scope" value="Eukaryota"/>
</dbReference>
<feature type="compositionally biased region" description="Basic and acidic residues" evidence="9">
    <location>
        <begin position="493"/>
        <end position="505"/>
    </location>
</feature>
<proteinExistence type="inferred from homology"/>
<evidence type="ECO:0000256" key="4">
    <source>
        <dbReference type="ARBA" id="ARBA00022964"/>
    </source>
</evidence>
<dbReference type="GO" id="GO:0051213">
    <property type="term" value="F:dioxygenase activity"/>
    <property type="evidence" value="ECO:0007669"/>
    <property type="project" value="UniProtKB-KW"/>
</dbReference>
<evidence type="ECO:0000256" key="6">
    <source>
        <dbReference type="ARBA" id="ARBA00023004"/>
    </source>
</evidence>
<dbReference type="InterPro" id="IPR005123">
    <property type="entry name" value="Oxoglu/Fe-dep_dioxygenase_dom"/>
</dbReference>
<organism evidence="11 12">
    <name type="scientific">Emiliania huxleyi (strain CCMP1516)</name>
    <dbReference type="NCBI Taxonomy" id="280463"/>
    <lineage>
        <taxon>Eukaryota</taxon>
        <taxon>Haptista</taxon>
        <taxon>Haptophyta</taxon>
        <taxon>Prymnesiophyceae</taxon>
        <taxon>Isochrysidales</taxon>
        <taxon>Noelaerhabdaceae</taxon>
        <taxon>Emiliania</taxon>
    </lineage>
</organism>
<dbReference type="Gene3D" id="1.25.40.10">
    <property type="entry name" value="Tetratricopeptide repeat domain"/>
    <property type="match status" value="2"/>
</dbReference>
<dbReference type="SUPFAM" id="SSF81901">
    <property type="entry name" value="HCP-like"/>
    <property type="match status" value="1"/>
</dbReference>
<dbReference type="AlphaFoldDB" id="A0A0D3KIN6"/>
<dbReference type="SMART" id="SM00028">
    <property type="entry name" value="TPR"/>
    <property type="match status" value="3"/>
</dbReference>
<dbReference type="PROSITE" id="PS51471">
    <property type="entry name" value="FE2OG_OXY"/>
    <property type="match status" value="1"/>
</dbReference>
<dbReference type="KEGG" id="ehx:EMIHUDRAFT_467376"/>
<evidence type="ECO:0000256" key="9">
    <source>
        <dbReference type="SAM" id="MobiDB-lite"/>
    </source>
</evidence>
<evidence type="ECO:0000259" key="10">
    <source>
        <dbReference type="PROSITE" id="PS51471"/>
    </source>
</evidence>
<dbReference type="PANTHER" id="PTHR11102:SF160">
    <property type="entry name" value="ERAD-ASSOCIATED E3 UBIQUITIN-PROTEIN LIGASE COMPONENT HRD3"/>
    <property type="match status" value="1"/>
</dbReference>
<dbReference type="GeneID" id="17280892"/>
<dbReference type="InterPro" id="IPR006597">
    <property type="entry name" value="Sel1-like"/>
</dbReference>
<accession>A0A0D3KIN6</accession>
<evidence type="ECO:0000256" key="8">
    <source>
        <dbReference type="ARBA" id="ARBA00038101"/>
    </source>
</evidence>
<dbReference type="PANTHER" id="PTHR11102">
    <property type="entry name" value="SEL-1-LIKE PROTEIN"/>
    <property type="match status" value="1"/>
</dbReference>
<keyword evidence="7" id="KW-0325">Glycoprotein</keyword>
<dbReference type="EnsemblProtists" id="EOD35621">
    <property type="protein sequence ID" value="EOD35621"/>
    <property type="gene ID" value="EMIHUDRAFT_467376"/>
</dbReference>
<evidence type="ECO:0000256" key="5">
    <source>
        <dbReference type="ARBA" id="ARBA00023002"/>
    </source>
</evidence>
<dbReference type="InterPro" id="IPR011990">
    <property type="entry name" value="TPR-like_helical_dom_sf"/>
</dbReference>
<keyword evidence="6" id="KW-0408">Iron</keyword>
<keyword evidence="5" id="KW-0560">Oxidoreductase</keyword>
<dbReference type="InterPro" id="IPR050767">
    <property type="entry name" value="Sel1_AlgK"/>
</dbReference>
<reference evidence="12" key="1">
    <citation type="journal article" date="2013" name="Nature">
        <title>Pan genome of the phytoplankton Emiliania underpins its global distribution.</title>
        <authorList>
            <person name="Read B.A."/>
            <person name="Kegel J."/>
            <person name="Klute M.J."/>
            <person name="Kuo A."/>
            <person name="Lefebvre S.C."/>
            <person name="Maumus F."/>
            <person name="Mayer C."/>
            <person name="Miller J."/>
            <person name="Monier A."/>
            <person name="Salamov A."/>
            <person name="Young J."/>
            <person name="Aguilar M."/>
            <person name="Claverie J.M."/>
            <person name="Frickenhaus S."/>
            <person name="Gonzalez K."/>
            <person name="Herman E.K."/>
            <person name="Lin Y.C."/>
            <person name="Napier J."/>
            <person name="Ogata H."/>
            <person name="Sarno A.F."/>
            <person name="Shmutz J."/>
            <person name="Schroeder D."/>
            <person name="de Vargas C."/>
            <person name="Verret F."/>
            <person name="von Dassow P."/>
            <person name="Valentin K."/>
            <person name="Van de Peer Y."/>
            <person name="Wheeler G."/>
            <person name="Dacks J.B."/>
            <person name="Delwiche C.F."/>
            <person name="Dyhrman S.T."/>
            <person name="Glockner G."/>
            <person name="John U."/>
            <person name="Richards T."/>
            <person name="Worden A.Z."/>
            <person name="Zhang X."/>
            <person name="Grigoriev I.V."/>
            <person name="Allen A.E."/>
            <person name="Bidle K."/>
            <person name="Borodovsky M."/>
            <person name="Bowler C."/>
            <person name="Brownlee C."/>
            <person name="Cock J.M."/>
            <person name="Elias M."/>
            <person name="Gladyshev V.N."/>
            <person name="Groth M."/>
            <person name="Guda C."/>
            <person name="Hadaegh A."/>
            <person name="Iglesias-Rodriguez M.D."/>
            <person name="Jenkins J."/>
            <person name="Jones B.M."/>
            <person name="Lawson T."/>
            <person name="Leese F."/>
            <person name="Lindquist E."/>
            <person name="Lobanov A."/>
            <person name="Lomsadze A."/>
            <person name="Malik S.B."/>
            <person name="Marsh M.E."/>
            <person name="Mackinder L."/>
            <person name="Mock T."/>
            <person name="Mueller-Roeber B."/>
            <person name="Pagarete A."/>
            <person name="Parker M."/>
            <person name="Probert I."/>
            <person name="Quesneville H."/>
            <person name="Raines C."/>
            <person name="Rensing S.A."/>
            <person name="Riano-Pachon D.M."/>
            <person name="Richier S."/>
            <person name="Rokitta S."/>
            <person name="Shiraiwa Y."/>
            <person name="Soanes D.M."/>
            <person name="van der Giezen M."/>
            <person name="Wahlund T.M."/>
            <person name="Williams B."/>
            <person name="Wilson W."/>
            <person name="Wolfe G."/>
            <person name="Wurch L.L."/>
        </authorList>
    </citation>
    <scope>NUCLEOTIDE SEQUENCE</scope>
</reference>
<evidence type="ECO:0000256" key="2">
    <source>
        <dbReference type="ARBA" id="ARBA00022723"/>
    </source>
</evidence>
<dbReference type="InterPro" id="IPR029058">
    <property type="entry name" value="AB_hydrolase_fold"/>
</dbReference>
<dbReference type="SMART" id="SM00702">
    <property type="entry name" value="P4Hc"/>
    <property type="match status" value="1"/>
</dbReference>
<evidence type="ECO:0000313" key="12">
    <source>
        <dbReference type="Proteomes" id="UP000013827"/>
    </source>
</evidence>
<feature type="domain" description="Fe2OG dioxygenase" evidence="10">
    <location>
        <begin position="648"/>
        <end position="738"/>
    </location>
</feature>